<feature type="region of interest" description="Disordered" evidence="6">
    <location>
        <begin position="598"/>
        <end position="708"/>
    </location>
</feature>
<evidence type="ECO:0000259" key="8">
    <source>
        <dbReference type="SMART" id="SM01158"/>
    </source>
</evidence>
<dbReference type="PANTHER" id="PTHR13608">
    <property type="entry name" value="ARMADILLO-LIKE HELICAL DOMAIN-CONTAINING PROTEIN 3"/>
    <property type="match status" value="1"/>
</dbReference>
<dbReference type="GO" id="GO:0051536">
    <property type="term" value="F:iron-sulfur cluster binding"/>
    <property type="evidence" value="ECO:0007669"/>
    <property type="project" value="InterPro"/>
</dbReference>
<dbReference type="GO" id="GO:0016020">
    <property type="term" value="C:membrane"/>
    <property type="evidence" value="ECO:0007669"/>
    <property type="project" value="UniProtKB-SubCell"/>
</dbReference>
<dbReference type="OrthoDB" id="2012278at2759"/>
<dbReference type="InterPro" id="IPR013636">
    <property type="entry name" value="ARMH3_C"/>
</dbReference>
<dbReference type="SUPFAM" id="SSF89360">
    <property type="entry name" value="HesB-like domain"/>
    <property type="match status" value="1"/>
</dbReference>
<dbReference type="InterPro" id="IPR016092">
    <property type="entry name" value="ATAP"/>
</dbReference>
<dbReference type="InterPro" id="IPR032423">
    <property type="entry name" value="AAA_assoc_2"/>
</dbReference>
<comment type="caution">
    <text evidence="9">The sequence shown here is derived from an EMBL/GenBank/DDBJ whole genome shotgun (WGS) entry which is preliminary data.</text>
</comment>
<evidence type="ECO:0000256" key="3">
    <source>
        <dbReference type="ARBA" id="ARBA00022692"/>
    </source>
</evidence>
<comment type="similarity">
    <text evidence="2">Belongs to the AAA ATPase family. RarA/MGS1/WRNIP1 subfamily.</text>
</comment>
<name>A0A9P1GZS8_9PEZI</name>
<reference evidence="9" key="1">
    <citation type="submission" date="2022-11" db="EMBL/GenBank/DDBJ databases">
        <authorList>
            <person name="Scott C."/>
            <person name="Bruce N."/>
        </authorList>
    </citation>
    <scope>NUCLEOTIDE SEQUENCE</scope>
</reference>
<accession>A0A9P1GZS8</accession>
<dbReference type="SMART" id="SM01158">
    <property type="entry name" value="DUF1741"/>
    <property type="match status" value="1"/>
</dbReference>
<evidence type="ECO:0000256" key="1">
    <source>
        <dbReference type="ARBA" id="ARBA00004370"/>
    </source>
</evidence>
<dbReference type="Pfam" id="PF08427">
    <property type="entry name" value="ARMH3_C"/>
    <property type="match status" value="2"/>
</dbReference>
<dbReference type="InterPro" id="IPR003593">
    <property type="entry name" value="AAA+_ATPase"/>
</dbReference>
<evidence type="ECO:0000256" key="5">
    <source>
        <dbReference type="ARBA" id="ARBA00023136"/>
    </source>
</evidence>
<organism evidence="9 10">
    <name type="scientific">Parascedosporium putredinis</name>
    <dbReference type="NCBI Taxonomy" id="1442378"/>
    <lineage>
        <taxon>Eukaryota</taxon>
        <taxon>Fungi</taxon>
        <taxon>Dikarya</taxon>
        <taxon>Ascomycota</taxon>
        <taxon>Pezizomycotina</taxon>
        <taxon>Sordariomycetes</taxon>
        <taxon>Hypocreomycetidae</taxon>
        <taxon>Microascales</taxon>
        <taxon>Microascaceae</taxon>
        <taxon>Parascedosporium</taxon>
    </lineage>
</organism>
<dbReference type="NCBIfam" id="TIGR00049">
    <property type="entry name" value="iron-sulfur cluster assembly accessory protein"/>
    <property type="match status" value="1"/>
</dbReference>
<feature type="domain" description="AAA+ ATPase" evidence="7">
    <location>
        <begin position="942"/>
        <end position="1059"/>
    </location>
</feature>
<evidence type="ECO:0000313" key="10">
    <source>
        <dbReference type="Proteomes" id="UP000838763"/>
    </source>
</evidence>
<dbReference type="Pfam" id="PF00004">
    <property type="entry name" value="AAA"/>
    <property type="match status" value="1"/>
</dbReference>
<feature type="compositionally biased region" description="Low complexity" evidence="6">
    <location>
        <begin position="691"/>
        <end position="708"/>
    </location>
</feature>
<feature type="region of interest" description="Disordered" evidence="6">
    <location>
        <begin position="1288"/>
        <end position="1307"/>
    </location>
</feature>
<dbReference type="InterPro" id="IPR035903">
    <property type="entry name" value="HesB-like_dom_sf"/>
</dbReference>
<dbReference type="InterPro" id="IPR021886">
    <property type="entry name" value="MgsA_C"/>
</dbReference>
<evidence type="ECO:0000256" key="4">
    <source>
        <dbReference type="ARBA" id="ARBA00022989"/>
    </source>
</evidence>
<dbReference type="InterPro" id="IPR039868">
    <property type="entry name" value="ARMD3-like"/>
</dbReference>
<feature type="domain" description="Armadillo-like helical" evidence="8">
    <location>
        <begin position="402"/>
        <end position="585"/>
    </location>
</feature>
<dbReference type="InterPro" id="IPR008921">
    <property type="entry name" value="DNA_pol3_clamp-load_cplx_C"/>
</dbReference>
<dbReference type="PANTHER" id="PTHR13608:SF3">
    <property type="entry name" value="ARMADILLO-LIKE HELICAL DOMAIN-CONTAINING PROTEIN 3"/>
    <property type="match status" value="1"/>
</dbReference>
<dbReference type="SUPFAM" id="SSF48019">
    <property type="entry name" value="post-AAA+ oligomerization domain-like"/>
    <property type="match status" value="1"/>
</dbReference>
<dbReference type="InterPro" id="IPR027417">
    <property type="entry name" value="P-loop_NTPase"/>
</dbReference>
<dbReference type="GO" id="GO:0006271">
    <property type="term" value="P:DNA strand elongation involved in DNA replication"/>
    <property type="evidence" value="ECO:0007669"/>
    <property type="project" value="UniProtKB-ARBA"/>
</dbReference>
<keyword evidence="3" id="KW-0812">Transmembrane</keyword>
<dbReference type="GO" id="GO:0003677">
    <property type="term" value="F:DNA binding"/>
    <property type="evidence" value="ECO:0007669"/>
    <property type="project" value="InterPro"/>
</dbReference>
<dbReference type="Proteomes" id="UP000838763">
    <property type="component" value="Unassembled WGS sequence"/>
</dbReference>
<evidence type="ECO:0000313" key="9">
    <source>
        <dbReference type="EMBL" id="CAI4213349.1"/>
    </source>
</evidence>
<feature type="region of interest" description="Disordered" evidence="6">
    <location>
        <begin position="1182"/>
        <end position="1211"/>
    </location>
</feature>
<keyword evidence="5" id="KW-0472">Membrane</keyword>
<keyword evidence="10" id="KW-1185">Reference proteome</keyword>
<proteinExistence type="inferred from homology"/>
<feature type="region of interest" description="Disordered" evidence="6">
    <location>
        <begin position="830"/>
        <end position="897"/>
    </location>
</feature>
<dbReference type="GO" id="GO:0005829">
    <property type="term" value="C:cytosol"/>
    <property type="evidence" value="ECO:0007669"/>
    <property type="project" value="TreeGrafter"/>
</dbReference>
<dbReference type="CDD" id="cd00009">
    <property type="entry name" value="AAA"/>
    <property type="match status" value="1"/>
</dbReference>
<evidence type="ECO:0000256" key="6">
    <source>
        <dbReference type="SAM" id="MobiDB-lite"/>
    </source>
</evidence>
<evidence type="ECO:0000256" key="2">
    <source>
        <dbReference type="ARBA" id="ARBA00008959"/>
    </source>
</evidence>
<dbReference type="Gene3D" id="1.10.8.60">
    <property type="match status" value="1"/>
</dbReference>
<feature type="compositionally biased region" description="Basic residues" evidence="6">
    <location>
        <begin position="649"/>
        <end position="662"/>
    </location>
</feature>
<keyword evidence="4" id="KW-1133">Transmembrane helix</keyword>
<dbReference type="InterPro" id="IPR000361">
    <property type="entry name" value="ATAP_core_dom"/>
</dbReference>
<evidence type="ECO:0000259" key="7">
    <source>
        <dbReference type="SMART" id="SM00382"/>
    </source>
</evidence>
<dbReference type="GO" id="GO:0016887">
    <property type="term" value="F:ATP hydrolysis activity"/>
    <property type="evidence" value="ECO:0007669"/>
    <property type="project" value="InterPro"/>
</dbReference>
<dbReference type="GO" id="GO:0005524">
    <property type="term" value="F:ATP binding"/>
    <property type="evidence" value="ECO:0007669"/>
    <property type="project" value="InterPro"/>
</dbReference>
<dbReference type="Pfam" id="PF16193">
    <property type="entry name" value="AAA_assoc_2"/>
    <property type="match status" value="1"/>
</dbReference>
<dbReference type="InterPro" id="IPR003959">
    <property type="entry name" value="ATPase_AAA_core"/>
</dbReference>
<dbReference type="SUPFAM" id="SSF52540">
    <property type="entry name" value="P-loop containing nucleoside triphosphate hydrolases"/>
    <property type="match status" value="1"/>
</dbReference>
<dbReference type="Gene3D" id="1.20.272.10">
    <property type="match status" value="1"/>
</dbReference>
<dbReference type="Gene3D" id="3.40.50.300">
    <property type="entry name" value="P-loop containing nucleotide triphosphate hydrolases"/>
    <property type="match status" value="1"/>
</dbReference>
<evidence type="ECO:0008006" key="11">
    <source>
        <dbReference type="Google" id="ProtNLM"/>
    </source>
</evidence>
<gene>
    <name evidence="9" type="ORF">PPNO1_LOCUS3095</name>
</gene>
<protein>
    <recommendedName>
        <fullName evidence="11">P-loop containing nucleoside triphosphate hydrolase protein</fullName>
    </recommendedName>
</protein>
<dbReference type="SMART" id="SM00382">
    <property type="entry name" value="AAA"/>
    <property type="match status" value="1"/>
</dbReference>
<dbReference type="CDD" id="cd18139">
    <property type="entry name" value="HLD_clamp_RarA"/>
    <property type="match status" value="1"/>
</dbReference>
<dbReference type="EMBL" id="CALLCH030000008">
    <property type="protein sequence ID" value="CAI4213349.1"/>
    <property type="molecule type" value="Genomic_DNA"/>
</dbReference>
<comment type="subcellular location">
    <subcellularLocation>
        <location evidence="1">Membrane</location>
    </subcellularLocation>
</comment>
<feature type="compositionally biased region" description="Basic residues" evidence="6">
    <location>
        <begin position="1188"/>
        <end position="1211"/>
    </location>
</feature>
<sequence length="1307" mass="144083">MEPSPLTRQLPPEVFQPKVVQLYESLFKDDDDYEKSEGFWREFFLLRPDRPALKRILDGVKPGDLLHLEGQTRSLFSEAMAAAKTGKNDADIHSLDTLALFFSCVLSKKYAHPSSDIITLLAGIDSVDSVLTEFVGVLDGIIRSKKKPFELRQKAVEVLLAFTAGAHQTSLLTYLIQRDLFPSIMKFVSDCESPQSIIQPFLLLSLLSNYNKFEFQNPYQLRLSDFVNEATIQKIIHSMGTTCQGLRAQYIEVQDDLPEAWTLSSTLNMIGLGAIAPGKKVEKKKAVFDAETMKKMFTDLPGAEAATLLATYDFTHANKLFCMNLVTLPAEKESEQPFASYLSLTSYLLHHAYLSSRTTHYSHLNLMVFRLLVEDAAICKRLCSDQSKTTVRLCRQRQPYLPVVKGERALVAALLDVMIDGINHNLRRRLDVGLYTLCMGITLRAISYMSRTKTRLDLPNVGTLLDHVVNVLALALSAGESFLPTPAAYDDLFYKVVETGSNSIDTLISVSTHYKQMLAEGGGKRSKGGQLTSLQVAEVIKQGYETLSIQATEGLDTWDKFREADERTLLKKMAREAVGDVRTYLGGILNQVSFQRPNLNLPHSHARPTDGYADGGAVYPDPATAAGDASESTIPRRVEGDDALPSGIRHPRRLVQQRRRGYRPSQGTPPIVPLRQPAPLSSSAQEREAAASHNASAPTPTPGAAARKAAMTISADAVRELRRLLDLPEPKLIKVGVKQKGCSGLAYDLEYVDKPSLLDEVVEQDGVKLVIDNRALMSVIGSEMHWQEDMLSKKFVFRNPNIKLDQEYTPHTTADFNVVRVTVEVLNGQFGPVSERRQRPAQRGPAFPPSGSQQKRPAAAAAFFQTPAAKRTATSSSTTTSAREPGAAGGPEAHSRVGNLALSPTAHQHTPTAAKKSKTHRSAPLAERMRPDTLDDVFGQDLLPSMILWGASGTGKTTIARCIARMVGSRFVETNATSTGVAEVKKMFQDAQNEAALTGRKTIIFCDEIHRFTKAQQDVFLKPVEAGTVTLIGATTENPSFRVQAALLSRCRTFTLEKLTVAHVHAILKRALAAEAEHDARPPVSALLDDEMLNYLAAFSDGDARTALNLLEMALSLARQPGGGGGGGVTKESIKASLTKTLVYDRAGDQHYDTISAFHKSIRGNDPDAALYYLARMLQSGEDPLRRPPPRRRRLRGRRPRRQRHALPRDRHLHRHPADWHARGPYPLAHCTVALCLAPKSTRAYRGFNNALSALREPGVAALPVPLHLRNAPTRLMQDLGYGGEYKYPQLQGRQGQPAVPAQRPRR</sequence>
<dbReference type="Gene3D" id="1.10.3710.10">
    <property type="entry name" value="DNA polymerase III clamp loader subunits, C-terminal domain"/>
    <property type="match status" value="1"/>
</dbReference>
<dbReference type="GO" id="GO:0016226">
    <property type="term" value="P:iron-sulfur cluster assembly"/>
    <property type="evidence" value="ECO:0007669"/>
    <property type="project" value="InterPro"/>
</dbReference>
<dbReference type="Gene3D" id="2.60.300.12">
    <property type="entry name" value="HesB-like domain"/>
    <property type="match status" value="1"/>
</dbReference>
<dbReference type="Pfam" id="PF01521">
    <property type="entry name" value="Fe-S_biosyn"/>
    <property type="match status" value="1"/>
</dbReference>
<dbReference type="Pfam" id="PF12002">
    <property type="entry name" value="MgsA_C"/>
    <property type="match status" value="1"/>
</dbReference>
<feature type="compositionally biased region" description="Low complexity" evidence="6">
    <location>
        <begin position="854"/>
        <end position="892"/>
    </location>
</feature>